<dbReference type="SUPFAM" id="SSF51735">
    <property type="entry name" value="NAD(P)-binding Rossmann-fold domains"/>
    <property type="match status" value="1"/>
</dbReference>
<dbReference type="InterPro" id="IPR051450">
    <property type="entry name" value="Gfo/Idh/MocA_Oxidoreductases"/>
</dbReference>
<organism evidence="3 4">
    <name type="scientific">Aliiglaciecola litoralis</name>
    <dbReference type="NCBI Taxonomy" id="582857"/>
    <lineage>
        <taxon>Bacteria</taxon>
        <taxon>Pseudomonadati</taxon>
        <taxon>Pseudomonadota</taxon>
        <taxon>Gammaproteobacteria</taxon>
        <taxon>Alteromonadales</taxon>
        <taxon>Alteromonadaceae</taxon>
        <taxon>Aliiglaciecola</taxon>
    </lineage>
</organism>
<evidence type="ECO:0000259" key="2">
    <source>
        <dbReference type="Pfam" id="PF01408"/>
    </source>
</evidence>
<dbReference type="InterPro" id="IPR036291">
    <property type="entry name" value="NAD(P)-bd_dom_sf"/>
</dbReference>
<dbReference type="InterPro" id="IPR000683">
    <property type="entry name" value="Gfo/Idh/MocA-like_OxRdtase_N"/>
</dbReference>
<sequence>MNNDHIWLIGAGPMAIDYAKVLTAQNRTFTCITRSEQSAANFLKQTGIRAIAGGLQEFLQRNPDIPAYAIVATGVEMLSQASELLLKSGVKALLVEKPAGLDIKQVEQTQVLAKQCDAKVFVAYNRRFYASVIAAQSMIAEDGDIESLSYELTEWSHVIAKLDINDDIKENWFVANTSHVVDLAFFLGGKPKTLSAFTSGQTSWHKRSAVFAGSGVTDTNALFSYNANWNAPGRWSLEVSTPKRRYIFRPMELLQVQDIGSVAIRTVDIDLKYEESFKPGLYKQTEAFLNQETENLCSLSEHLINMHSYYRMAGYDNHDNDNDNDKTT</sequence>
<evidence type="ECO:0000313" key="3">
    <source>
        <dbReference type="EMBL" id="GAA0857207.1"/>
    </source>
</evidence>
<name>A0ABN1LLA0_9ALTE</name>
<accession>A0ABN1LLA0</accession>
<dbReference type="EMBL" id="BAAAFD010000005">
    <property type="protein sequence ID" value="GAA0857207.1"/>
    <property type="molecule type" value="Genomic_DNA"/>
</dbReference>
<dbReference type="Gene3D" id="3.40.50.720">
    <property type="entry name" value="NAD(P)-binding Rossmann-like Domain"/>
    <property type="match status" value="1"/>
</dbReference>
<dbReference type="Proteomes" id="UP001500359">
    <property type="component" value="Unassembled WGS sequence"/>
</dbReference>
<keyword evidence="1" id="KW-0732">Signal</keyword>
<dbReference type="Pfam" id="PF01408">
    <property type="entry name" value="GFO_IDH_MocA"/>
    <property type="match status" value="1"/>
</dbReference>
<reference evidence="3 4" key="1">
    <citation type="journal article" date="2019" name="Int. J. Syst. Evol. Microbiol.">
        <title>The Global Catalogue of Microorganisms (GCM) 10K type strain sequencing project: providing services to taxonomists for standard genome sequencing and annotation.</title>
        <authorList>
            <consortium name="The Broad Institute Genomics Platform"/>
            <consortium name="The Broad Institute Genome Sequencing Center for Infectious Disease"/>
            <person name="Wu L."/>
            <person name="Ma J."/>
        </authorList>
    </citation>
    <scope>NUCLEOTIDE SEQUENCE [LARGE SCALE GENOMIC DNA]</scope>
    <source>
        <strain evidence="3 4">JCM 15896</strain>
    </source>
</reference>
<proteinExistence type="predicted"/>
<evidence type="ECO:0000256" key="1">
    <source>
        <dbReference type="ARBA" id="ARBA00022729"/>
    </source>
</evidence>
<feature type="domain" description="Gfo/Idh/MocA-like oxidoreductase N-terminal" evidence="2">
    <location>
        <begin position="7"/>
        <end position="124"/>
    </location>
</feature>
<gene>
    <name evidence="3" type="ORF">GCM10009114_22090</name>
</gene>
<dbReference type="RefSeq" id="WP_343859899.1">
    <property type="nucleotide sequence ID" value="NZ_BAAAFD010000005.1"/>
</dbReference>
<dbReference type="PANTHER" id="PTHR43377">
    <property type="entry name" value="BILIVERDIN REDUCTASE A"/>
    <property type="match status" value="1"/>
</dbReference>
<dbReference type="PANTHER" id="PTHR43377:SF1">
    <property type="entry name" value="BILIVERDIN REDUCTASE A"/>
    <property type="match status" value="1"/>
</dbReference>
<comment type="caution">
    <text evidence="3">The sequence shown here is derived from an EMBL/GenBank/DDBJ whole genome shotgun (WGS) entry which is preliminary data.</text>
</comment>
<evidence type="ECO:0000313" key="4">
    <source>
        <dbReference type="Proteomes" id="UP001500359"/>
    </source>
</evidence>
<protein>
    <recommendedName>
        <fullName evidence="2">Gfo/Idh/MocA-like oxidoreductase N-terminal domain-containing protein</fullName>
    </recommendedName>
</protein>
<dbReference type="Gene3D" id="3.30.360.10">
    <property type="entry name" value="Dihydrodipicolinate Reductase, domain 2"/>
    <property type="match status" value="1"/>
</dbReference>
<keyword evidence="4" id="KW-1185">Reference proteome</keyword>